<accession>A0A9N8Z8B6</accession>
<dbReference type="Proteomes" id="UP000789342">
    <property type="component" value="Unassembled WGS sequence"/>
</dbReference>
<evidence type="ECO:0000313" key="2">
    <source>
        <dbReference type="EMBL" id="CAG8476069.1"/>
    </source>
</evidence>
<dbReference type="Pfam" id="PF10791">
    <property type="entry name" value="F1F0-ATPsyn_F"/>
    <property type="match status" value="1"/>
</dbReference>
<dbReference type="InterPro" id="IPR019727">
    <property type="entry name" value="ATP_synth_F0_fsu_mt_fun"/>
</dbReference>
<dbReference type="GO" id="GO:0046933">
    <property type="term" value="F:proton-transporting ATP synthase activity, rotational mechanism"/>
    <property type="evidence" value="ECO:0007669"/>
    <property type="project" value="TreeGrafter"/>
</dbReference>
<organism evidence="2 3">
    <name type="scientific">Acaulospora morrowiae</name>
    <dbReference type="NCBI Taxonomy" id="94023"/>
    <lineage>
        <taxon>Eukaryota</taxon>
        <taxon>Fungi</taxon>
        <taxon>Fungi incertae sedis</taxon>
        <taxon>Mucoromycota</taxon>
        <taxon>Glomeromycotina</taxon>
        <taxon>Glomeromycetes</taxon>
        <taxon>Diversisporales</taxon>
        <taxon>Acaulosporaceae</taxon>
        <taxon>Acaulospora</taxon>
    </lineage>
</organism>
<dbReference type="AlphaFoldDB" id="A0A9N8Z8B6"/>
<proteinExistence type="predicted"/>
<evidence type="ECO:0000313" key="3">
    <source>
        <dbReference type="Proteomes" id="UP000789342"/>
    </source>
</evidence>
<name>A0A9N8Z8B6_9GLOM</name>
<sequence>MSSIKSLLPPKLSVAEVTGGSKRFASLGEFYSKLPKGPLVEGTRPGFWGRYYSKYIRTSSPMPILHVILGVGLIGYTINYQNHLTSQKQKASLI</sequence>
<evidence type="ECO:0000256" key="1">
    <source>
        <dbReference type="SAM" id="Phobius"/>
    </source>
</evidence>
<reference evidence="2" key="1">
    <citation type="submission" date="2021-06" db="EMBL/GenBank/DDBJ databases">
        <authorList>
            <person name="Kallberg Y."/>
            <person name="Tangrot J."/>
            <person name="Rosling A."/>
        </authorList>
    </citation>
    <scope>NUCLEOTIDE SEQUENCE</scope>
    <source>
        <strain evidence="2">CL551</strain>
    </source>
</reference>
<gene>
    <name evidence="2" type="ORF">AMORRO_LOCUS2079</name>
</gene>
<dbReference type="PANTHER" id="PTHR28161:SF1">
    <property type="entry name" value="ATP SYNTHASE SUBUNIT F, MITOCHONDRIAL"/>
    <property type="match status" value="1"/>
</dbReference>
<feature type="transmembrane region" description="Helical" evidence="1">
    <location>
        <begin position="62"/>
        <end position="80"/>
    </location>
</feature>
<dbReference type="OrthoDB" id="5561579at2759"/>
<keyword evidence="1" id="KW-0472">Membrane</keyword>
<keyword evidence="1" id="KW-0812">Transmembrane</keyword>
<dbReference type="EMBL" id="CAJVPV010000845">
    <property type="protein sequence ID" value="CAG8476069.1"/>
    <property type="molecule type" value="Genomic_DNA"/>
</dbReference>
<comment type="caution">
    <text evidence="2">The sequence shown here is derived from an EMBL/GenBank/DDBJ whole genome shotgun (WGS) entry which is preliminary data.</text>
</comment>
<dbReference type="PANTHER" id="PTHR28161">
    <property type="entry name" value="ATP SYNTHASE SUBUNIT F, MITOCHONDRIAL"/>
    <property type="match status" value="1"/>
</dbReference>
<keyword evidence="1" id="KW-1133">Transmembrane helix</keyword>
<protein>
    <submittedName>
        <fullName evidence="2">1706_t:CDS:1</fullName>
    </submittedName>
</protein>
<keyword evidence="3" id="KW-1185">Reference proteome</keyword>